<feature type="transmembrane region" description="Helical" evidence="6">
    <location>
        <begin position="718"/>
        <end position="742"/>
    </location>
</feature>
<keyword evidence="4 6" id="KW-1133">Transmembrane helix</keyword>
<dbReference type="Pfam" id="PF03170">
    <property type="entry name" value="BcsB"/>
    <property type="match status" value="2"/>
</dbReference>
<keyword evidence="5 6" id="KW-0472">Membrane</keyword>
<keyword evidence="2 6" id="KW-1003">Cell membrane</keyword>
<dbReference type="Gene3D" id="2.60.120.260">
    <property type="entry name" value="Galactose-binding domain-like"/>
    <property type="match status" value="2"/>
</dbReference>
<dbReference type="EMBL" id="FNAV01000005">
    <property type="protein sequence ID" value="SDE57495.1"/>
    <property type="molecule type" value="Genomic_DNA"/>
</dbReference>
<comment type="similarity">
    <text evidence="6">Belongs to the AcsB/BcsB family.</text>
</comment>
<feature type="chain" id="PRO_5015211828" description="Cyclic di-GMP-binding protein" evidence="6">
    <location>
        <begin position="26"/>
        <end position="746"/>
    </location>
</feature>
<accession>A0A1G7E2A0</accession>
<keyword evidence="6" id="KW-0135">Cellulose biosynthesis</keyword>
<evidence type="ECO:0000259" key="7">
    <source>
        <dbReference type="Pfam" id="PF20916"/>
    </source>
</evidence>
<evidence type="ECO:0000256" key="5">
    <source>
        <dbReference type="ARBA" id="ARBA00023136"/>
    </source>
</evidence>
<evidence type="ECO:0000256" key="2">
    <source>
        <dbReference type="ARBA" id="ARBA00022475"/>
    </source>
</evidence>
<evidence type="ECO:0000256" key="6">
    <source>
        <dbReference type="RuleBase" id="RU365021"/>
    </source>
</evidence>
<dbReference type="InterPro" id="IPR018513">
    <property type="entry name" value="Cell_synthase_bac"/>
</dbReference>
<gene>
    <name evidence="8" type="ORF">SAMN04488105_10562</name>
</gene>
<organism evidence="8 9">
    <name type="scientific">Salipiger thiooxidans</name>
    <dbReference type="NCBI Taxonomy" id="282683"/>
    <lineage>
        <taxon>Bacteria</taxon>
        <taxon>Pseudomonadati</taxon>
        <taxon>Pseudomonadota</taxon>
        <taxon>Alphaproteobacteria</taxon>
        <taxon>Rhodobacterales</taxon>
        <taxon>Roseobacteraceae</taxon>
        <taxon>Salipiger</taxon>
    </lineage>
</organism>
<comment type="function">
    <text evidence="6">Binds the cellulose synthase activator, bis-(3'-5') cyclic diguanylic acid (c-di-GMP).</text>
</comment>
<comment type="subunit">
    <text evidence="6">Tightly associated with the cellulose synthase catalytic subunit.</text>
</comment>
<name>A0A1G7E2A0_9RHOB</name>
<dbReference type="OrthoDB" id="7615145at2"/>
<evidence type="ECO:0000313" key="8">
    <source>
        <dbReference type="EMBL" id="SDE57495.1"/>
    </source>
</evidence>
<comment type="subcellular location">
    <subcellularLocation>
        <location evidence="6">Cell inner membrane</location>
    </subcellularLocation>
    <subcellularLocation>
        <location evidence="1">Cell membrane</location>
        <topology evidence="1">Single-pass membrane protein</topology>
    </subcellularLocation>
</comment>
<evidence type="ECO:0000313" key="9">
    <source>
        <dbReference type="Proteomes" id="UP000198994"/>
    </source>
</evidence>
<keyword evidence="3 6" id="KW-0812">Transmembrane</keyword>
<dbReference type="PANTHER" id="PTHR39083">
    <property type="entry name" value="CYCLIC DI-GMP-BINDING PROTEIN"/>
    <property type="match status" value="1"/>
</dbReference>
<dbReference type="GO" id="GO:0006011">
    <property type="term" value="P:UDP-alpha-D-glucose metabolic process"/>
    <property type="evidence" value="ECO:0007669"/>
    <property type="project" value="InterPro"/>
</dbReference>
<dbReference type="InterPro" id="IPR048861">
    <property type="entry name" value="BscB-like_C"/>
</dbReference>
<dbReference type="STRING" id="282683.SAMN04488105_10562"/>
<keyword evidence="6" id="KW-0973">c-di-GMP</keyword>
<dbReference type="Gene3D" id="3.30.379.20">
    <property type="match status" value="1"/>
</dbReference>
<dbReference type="Gene3D" id="1.20.5.4520">
    <property type="match status" value="1"/>
</dbReference>
<keyword evidence="9" id="KW-1185">Reference proteome</keyword>
<keyword evidence="6" id="KW-0997">Cell inner membrane</keyword>
<feature type="domain" description="Cellulose synthase subunit B-like C-terminal" evidence="7">
    <location>
        <begin position="613"/>
        <end position="743"/>
    </location>
</feature>
<protein>
    <recommendedName>
        <fullName evidence="6">Cyclic di-GMP-binding protein</fullName>
    </recommendedName>
    <alternativeName>
        <fullName evidence="6">Cellulose synthase regulatory subunit</fullName>
    </alternativeName>
</protein>
<dbReference type="AlphaFoldDB" id="A0A1G7E2A0"/>
<dbReference type="PANTHER" id="PTHR39083:SF1">
    <property type="entry name" value="CYCLIC DI-GMP-BINDING PROTEIN"/>
    <property type="match status" value="1"/>
</dbReference>
<sequence length="746" mass="80532">MTMRLRTLPALLACCAFMAAAPAGAQIIQFEELPDADPAQTETFDGYDPGLVTERQPQYGAAEPAATSPQAPAEVLLPLRAMHPEIGDQTRYTLRGVVDEADFVMFLPAAPGATTLMLSTLSTINVLPERSRLDVLVNGKLVGTASPENFDAFRRADIPLPEGALHAGRNLVTLRAEHTHRVFCGPDADFGLWTSVALDRSGIMLDEGEFDTDALGFLSAVAAGAARAQPISVHGSGDSQLLEFAMPIIARIEDSFGGVPPEIRFDGYYSTSTGLPELARVTTLPEGISLDGGYQIRRGGDGAIVLLVEHDGYEAAGESLLAAIPEGSIEQAPPHLTPGKQVSFESMGVENIRGEGRYIRRGVTFRLPPDWLLLASQKARMRLLYRYDTGLPEGSLMLVKVNGTTVRLLPLDLPEVAGQVLPVLPVDFGAALLNPGLNRIDFEALIPGDPPDSACEPRSNPAFEISNRTTVYVPDSPAMSLPGIERVMANLEPSGITMTDTARARLPEGLLPQIAALYDREGSDEDNDAVRPGFGLTIATPRDISLLEGTLANDQLAAMRIVLTAPAATAPVEEEEPDAWEQVEANGWLKAVLNPDRLLRLPREIGTGVEALWRGEAPPLEEWLAKREGEAVLLQPDPDAPAQAWLILGAQADPQRIVETLAKARWSIDGPRGQVSLYSQELGWQNWISPQRRLVLHEKLSLKNLRAVAGNFASSQPWSFIAIIMAFTLCSAIVGMIIAVLARRRN</sequence>
<dbReference type="Proteomes" id="UP000198994">
    <property type="component" value="Unassembled WGS sequence"/>
</dbReference>
<evidence type="ECO:0000256" key="1">
    <source>
        <dbReference type="ARBA" id="ARBA00004162"/>
    </source>
</evidence>
<feature type="signal peptide" evidence="6">
    <location>
        <begin position="1"/>
        <end position="25"/>
    </location>
</feature>
<evidence type="ECO:0000256" key="4">
    <source>
        <dbReference type="ARBA" id="ARBA00022989"/>
    </source>
</evidence>
<dbReference type="GO" id="GO:0005886">
    <property type="term" value="C:plasma membrane"/>
    <property type="evidence" value="ECO:0007669"/>
    <property type="project" value="UniProtKB-SubCell"/>
</dbReference>
<comment type="pathway">
    <text evidence="6">Glycan metabolism; bacterial cellulose biosynthesis.</text>
</comment>
<evidence type="ECO:0000256" key="3">
    <source>
        <dbReference type="ARBA" id="ARBA00022692"/>
    </source>
</evidence>
<dbReference type="GO" id="GO:0030244">
    <property type="term" value="P:cellulose biosynthetic process"/>
    <property type="evidence" value="ECO:0007669"/>
    <property type="project" value="UniProtKB-KW"/>
</dbReference>
<reference evidence="9" key="1">
    <citation type="submission" date="2016-10" db="EMBL/GenBank/DDBJ databases">
        <authorList>
            <person name="Varghese N."/>
            <person name="Submissions S."/>
        </authorList>
    </citation>
    <scope>NUCLEOTIDE SEQUENCE [LARGE SCALE GENOMIC DNA]</scope>
    <source>
        <strain evidence="9">DSM 10146</strain>
    </source>
</reference>
<dbReference type="UniPathway" id="UPA00694"/>
<dbReference type="Pfam" id="PF20916">
    <property type="entry name" value="BscB_a-b"/>
    <property type="match status" value="1"/>
</dbReference>
<proteinExistence type="inferred from homology"/>
<keyword evidence="6" id="KW-0732">Signal</keyword>
<dbReference type="RefSeq" id="WP_089957912.1">
    <property type="nucleotide sequence ID" value="NZ_FNAV01000005.1"/>
</dbReference>
<dbReference type="Gene3D" id="3.30.379.30">
    <property type="match status" value="1"/>
</dbReference>